<dbReference type="InterPro" id="IPR049192">
    <property type="entry name" value="DUF4246_C"/>
</dbReference>
<dbReference type="OrthoDB" id="415532at2759"/>
<name>A0A175VSH1_9PEZI</name>
<accession>A0A175VSH1</accession>
<feature type="domain" description="DUF4246" evidence="1">
    <location>
        <begin position="108"/>
        <end position="581"/>
    </location>
</feature>
<sequence length="681" mass="78248">MHQYPGVNLPLRYFDQQGIAGADFYRLGHFEGVNQAVSEMLQVREVAMMILMDKLTDKPNWHEKVFCDDIVAKWCQEALSQDEDGLYHQVVSDEGIPMPARARIISGKAFEYCIAELRCKATHFKETGLIPTLNANENTVIKSDSLINDELRQSLRAAFEKLRTEQGPEPDWHPWTDDKVQDLIHPSMYPFVYGKSKFIQEEVVGIADAIETWSGKGEIIQKDRKIRYKGPRSALPRQDYSNNSFWSSTYQWLPANLSFQEDGTVRFTSYINNLHPKKHPEIYGLVEKLVDAAIPAWDQALSSKAMISTCMNRSDYPYGFSRVKRAGEVAHNESHDEDECTVWEAFDPIVLASWEREHGEVIVPDLDDWESYAYFDEDNPRLSNEELKAKWIAKLKWREIRDPLLPEPRDFEPVAYCTTQSLRDKFKNTGLQVIVKMASIELTPEKPEFPVGGWHIEGQMNERIVATALYYLDSENVTPSHLSFRMKTSSYQEDLQGRVGQYMYRSYERIFGTCLMDGDTVQNYGMVETREGRLLAFPNVFLQDRTRPGHRRFIALWLVDPHQRIVSTANVPPQQLGWWAGEIFGTESPATGGEGIPPELSQFLLEQGIAKSVMQPQGKSSKLSDRLLAETPGVMHGKLVLPEGIMTPNEARQHRLRLMEERSSFVKTEEQWRETYGFCEH</sequence>
<reference evidence="3 4" key="1">
    <citation type="journal article" date="2016" name="Genome Announc.">
        <title>Genome Sequence of Madurella mycetomatis mm55, Isolated from a Human Mycetoma Case in Sudan.</title>
        <authorList>
            <person name="Smit S."/>
            <person name="Derks M.F."/>
            <person name="Bervoets S."/>
            <person name="Fahal A."/>
            <person name="van Leeuwen W."/>
            <person name="van Belkum A."/>
            <person name="van de Sande W.W."/>
        </authorList>
    </citation>
    <scope>NUCLEOTIDE SEQUENCE [LARGE SCALE GENOMIC DNA]</scope>
    <source>
        <strain evidence="4">mm55</strain>
    </source>
</reference>
<organism evidence="3 4">
    <name type="scientific">Madurella mycetomatis</name>
    <dbReference type="NCBI Taxonomy" id="100816"/>
    <lineage>
        <taxon>Eukaryota</taxon>
        <taxon>Fungi</taxon>
        <taxon>Dikarya</taxon>
        <taxon>Ascomycota</taxon>
        <taxon>Pezizomycotina</taxon>
        <taxon>Sordariomycetes</taxon>
        <taxon>Sordariomycetidae</taxon>
        <taxon>Sordariales</taxon>
        <taxon>Sordariales incertae sedis</taxon>
        <taxon>Madurella</taxon>
    </lineage>
</organism>
<dbReference type="PANTHER" id="PTHR33119">
    <property type="entry name" value="IFI3P"/>
    <property type="match status" value="1"/>
</dbReference>
<dbReference type="VEuPathDB" id="FungiDB:MMYC01_209021"/>
<feature type="domain" description="DUF4246" evidence="2">
    <location>
        <begin position="4"/>
        <end position="77"/>
    </location>
</feature>
<dbReference type="Proteomes" id="UP000078237">
    <property type="component" value="Unassembled WGS sequence"/>
</dbReference>
<dbReference type="InterPro" id="IPR025340">
    <property type="entry name" value="DUF4246"/>
</dbReference>
<comment type="caution">
    <text evidence="3">The sequence shown here is derived from an EMBL/GenBank/DDBJ whole genome shotgun (WGS) entry which is preliminary data.</text>
</comment>
<evidence type="ECO:0000313" key="4">
    <source>
        <dbReference type="Proteomes" id="UP000078237"/>
    </source>
</evidence>
<dbReference type="STRING" id="100816.A0A175VSH1"/>
<dbReference type="InterPro" id="IPR049207">
    <property type="entry name" value="DUF4246_N"/>
</dbReference>
<dbReference type="EMBL" id="LCTW02000399">
    <property type="protein sequence ID" value="KXX73990.1"/>
    <property type="molecule type" value="Genomic_DNA"/>
</dbReference>
<proteinExistence type="predicted"/>
<dbReference type="PANTHER" id="PTHR33119:SF1">
    <property type="entry name" value="FE2OG DIOXYGENASE DOMAIN-CONTAINING PROTEIN"/>
    <property type="match status" value="1"/>
</dbReference>
<dbReference type="Pfam" id="PF14033">
    <property type="entry name" value="DUF4246"/>
    <property type="match status" value="1"/>
</dbReference>
<dbReference type="Pfam" id="PF21666">
    <property type="entry name" value="DUF4246_N"/>
    <property type="match status" value="1"/>
</dbReference>
<dbReference type="AlphaFoldDB" id="A0A175VSH1"/>
<evidence type="ECO:0000259" key="2">
    <source>
        <dbReference type="Pfam" id="PF21666"/>
    </source>
</evidence>
<evidence type="ECO:0000313" key="3">
    <source>
        <dbReference type="EMBL" id="KXX73990.1"/>
    </source>
</evidence>
<gene>
    <name evidence="3" type="ORF">MMYC01_209021</name>
</gene>
<keyword evidence="4" id="KW-1185">Reference proteome</keyword>
<protein>
    <submittedName>
        <fullName evidence="3">Uncharacterized protein</fullName>
    </submittedName>
</protein>
<evidence type="ECO:0000259" key="1">
    <source>
        <dbReference type="Pfam" id="PF14033"/>
    </source>
</evidence>